<dbReference type="InterPro" id="IPR045874">
    <property type="entry name" value="LRK10/LRL21-25-like"/>
</dbReference>
<dbReference type="InterPro" id="IPR011009">
    <property type="entry name" value="Kinase-like_dom_sf"/>
</dbReference>
<dbReference type="PROSITE" id="PS00107">
    <property type="entry name" value="PROTEIN_KINASE_ATP"/>
    <property type="match status" value="1"/>
</dbReference>
<evidence type="ECO:0000313" key="15">
    <source>
        <dbReference type="EMBL" id="ERN07340.1"/>
    </source>
</evidence>
<protein>
    <recommendedName>
        <fullName evidence="14">Protein kinase domain-containing protein</fullName>
    </recommendedName>
</protein>
<keyword evidence="8 12" id="KW-0067">ATP-binding</keyword>
<organism evidence="15 16">
    <name type="scientific">Amborella trichopoda</name>
    <dbReference type="NCBI Taxonomy" id="13333"/>
    <lineage>
        <taxon>Eukaryota</taxon>
        <taxon>Viridiplantae</taxon>
        <taxon>Streptophyta</taxon>
        <taxon>Embryophyta</taxon>
        <taxon>Tracheophyta</taxon>
        <taxon>Spermatophyta</taxon>
        <taxon>Magnoliopsida</taxon>
        <taxon>Amborellales</taxon>
        <taxon>Amborellaceae</taxon>
        <taxon>Amborella</taxon>
    </lineage>
</organism>
<keyword evidence="11" id="KW-0325">Glycoprotein</keyword>
<evidence type="ECO:0000256" key="2">
    <source>
        <dbReference type="ARBA" id="ARBA00022527"/>
    </source>
</evidence>
<evidence type="ECO:0000256" key="13">
    <source>
        <dbReference type="RuleBase" id="RU000304"/>
    </source>
</evidence>
<comment type="subcellular location">
    <subcellularLocation>
        <location evidence="1">Membrane</location>
        <topology evidence="1">Single-pass type I membrane protein</topology>
    </subcellularLocation>
</comment>
<dbReference type="SMART" id="SM00220">
    <property type="entry name" value="S_TKc"/>
    <property type="match status" value="1"/>
</dbReference>
<keyword evidence="7" id="KW-0418">Kinase</keyword>
<evidence type="ECO:0000259" key="14">
    <source>
        <dbReference type="PROSITE" id="PS50011"/>
    </source>
</evidence>
<evidence type="ECO:0000256" key="8">
    <source>
        <dbReference type="ARBA" id="ARBA00022840"/>
    </source>
</evidence>
<dbReference type="GO" id="GO:0016020">
    <property type="term" value="C:membrane"/>
    <property type="evidence" value="ECO:0007669"/>
    <property type="project" value="UniProtKB-SubCell"/>
</dbReference>
<dbReference type="PROSITE" id="PS00108">
    <property type="entry name" value="PROTEIN_KINASE_ST"/>
    <property type="match status" value="1"/>
</dbReference>
<reference evidence="16" key="1">
    <citation type="journal article" date="2013" name="Science">
        <title>The Amborella genome and the evolution of flowering plants.</title>
        <authorList>
            <consortium name="Amborella Genome Project"/>
        </authorList>
    </citation>
    <scope>NUCLEOTIDE SEQUENCE [LARGE SCALE GENOMIC DNA]</scope>
</reference>
<keyword evidence="6 12" id="KW-0547">Nucleotide-binding</keyword>
<keyword evidence="4" id="KW-0812">Transmembrane</keyword>
<evidence type="ECO:0000256" key="6">
    <source>
        <dbReference type="ARBA" id="ARBA00022741"/>
    </source>
</evidence>
<dbReference type="Gene3D" id="1.10.510.10">
    <property type="entry name" value="Transferase(Phosphotransferase) domain 1"/>
    <property type="match status" value="1"/>
</dbReference>
<dbReference type="Pfam" id="PF07714">
    <property type="entry name" value="PK_Tyr_Ser-Thr"/>
    <property type="match status" value="1"/>
</dbReference>
<dbReference type="FunFam" id="1.10.510.10:FF:000537">
    <property type="entry name" value="Putative receptor-like protein kinase"/>
    <property type="match status" value="1"/>
</dbReference>
<dbReference type="InterPro" id="IPR017441">
    <property type="entry name" value="Protein_kinase_ATP_BS"/>
</dbReference>
<dbReference type="InterPro" id="IPR000719">
    <property type="entry name" value="Prot_kinase_dom"/>
</dbReference>
<evidence type="ECO:0000256" key="4">
    <source>
        <dbReference type="ARBA" id="ARBA00022692"/>
    </source>
</evidence>
<dbReference type="Gene3D" id="3.30.200.20">
    <property type="entry name" value="Phosphorylase Kinase, domain 1"/>
    <property type="match status" value="1"/>
</dbReference>
<keyword evidence="16" id="KW-1185">Reference proteome</keyword>
<evidence type="ECO:0000256" key="5">
    <source>
        <dbReference type="ARBA" id="ARBA00022729"/>
    </source>
</evidence>
<evidence type="ECO:0000256" key="9">
    <source>
        <dbReference type="ARBA" id="ARBA00022989"/>
    </source>
</evidence>
<dbReference type="GO" id="GO:0005524">
    <property type="term" value="F:ATP binding"/>
    <property type="evidence" value="ECO:0007669"/>
    <property type="project" value="UniProtKB-UniRule"/>
</dbReference>
<dbReference type="Proteomes" id="UP000017836">
    <property type="component" value="Unassembled WGS sequence"/>
</dbReference>
<dbReference type="PROSITE" id="PS50011">
    <property type="entry name" value="PROTEIN_KINASE_DOM"/>
    <property type="match status" value="1"/>
</dbReference>
<feature type="domain" description="Protein kinase" evidence="14">
    <location>
        <begin position="59"/>
        <end position="344"/>
    </location>
</feature>
<name>W1PJR3_AMBTC</name>
<dbReference type="SUPFAM" id="SSF56112">
    <property type="entry name" value="Protein kinase-like (PK-like)"/>
    <property type="match status" value="1"/>
</dbReference>
<dbReference type="InterPro" id="IPR001245">
    <property type="entry name" value="Ser-Thr/Tyr_kinase_cat_dom"/>
</dbReference>
<keyword evidence="5" id="KW-0732">Signal</keyword>
<accession>W1PJR3</accession>
<gene>
    <name evidence="15" type="ORF">AMTR_s00019p00229850</name>
</gene>
<dbReference type="HOGENOM" id="CLU_000288_21_4_1"/>
<evidence type="ECO:0000313" key="16">
    <source>
        <dbReference type="Proteomes" id="UP000017836"/>
    </source>
</evidence>
<dbReference type="InterPro" id="IPR008271">
    <property type="entry name" value="Ser/Thr_kinase_AS"/>
</dbReference>
<evidence type="ECO:0000256" key="3">
    <source>
        <dbReference type="ARBA" id="ARBA00022679"/>
    </source>
</evidence>
<dbReference type="Gramene" id="ERN07340">
    <property type="protein sequence ID" value="ERN07340"/>
    <property type="gene ID" value="AMTR_s00019p00229850"/>
</dbReference>
<keyword evidence="10" id="KW-0472">Membrane</keyword>
<evidence type="ECO:0000256" key="10">
    <source>
        <dbReference type="ARBA" id="ARBA00023136"/>
    </source>
</evidence>
<dbReference type="GO" id="GO:0004674">
    <property type="term" value="F:protein serine/threonine kinase activity"/>
    <property type="evidence" value="ECO:0007669"/>
    <property type="project" value="UniProtKB-KW"/>
</dbReference>
<keyword evidence="3" id="KW-0808">Transferase</keyword>
<keyword evidence="9" id="KW-1133">Transmembrane helix</keyword>
<proteinExistence type="inferred from homology"/>
<dbReference type="OMA" id="ETPTTNM"/>
<dbReference type="AlphaFoldDB" id="W1PJR3"/>
<dbReference type="FunFam" id="3.30.200.20:FF:000178">
    <property type="entry name" value="serine/threonine-protein kinase PBS1-like"/>
    <property type="match status" value="1"/>
</dbReference>
<feature type="binding site" evidence="12">
    <location>
        <position position="87"/>
    </location>
    <ligand>
        <name>ATP</name>
        <dbReference type="ChEBI" id="CHEBI:30616"/>
    </ligand>
</feature>
<evidence type="ECO:0000256" key="7">
    <source>
        <dbReference type="ARBA" id="ARBA00022777"/>
    </source>
</evidence>
<evidence type="ECO:0000256" key="12">
    <source>
        <dbReference type="PROSITE-ProRule" id="PRU10141"/>
    </source>
</evidence>
<dbReference type="STRING" id="13333.W1PJR3"/>
<sequence>MGLSILFAIIRFIKKSTKISNIEIEGVGNGPPLIVELMDNMEKLKPTRFTSRQLKAATLNFTHKLGAGGYGEVYKGTLANGDSVAVKVLKGSSDEQIEAQFIAEVSTIGRTHHVNLVRLIGFCFENTMRALVYEHVERGSLDGFLFGNKGKLGFDKLSKIAIQTAKGVAYLHEECQDRIIHYDIKPGNILLDRNFSPKVADFGLAKLCNRNATHVTMTGCRGTPGYAAPELWMPFPVTHKCDVYSYGMLLFEIAGRRRNLKVSLPESHEWFPRWVWNKLERDEMEEIVKSCEIEEEEDREILERMILIAVWCVQYKPELRPCMSTVVKWLEGDGKIALPPDPFSHLVAGLTVMDSQQFGETTEEETIVDSQQFGGTIEKESYSETTPIMRKYEINVASS</sequence>
<comment type="similarity">
    <text evidence="13">Belongs to the protein kinase superfamily.</text>
</comment>
<dbReference type="PANTHER" id="PTHR27009">
    <property type="entry name" value="RUST RESISTANCE KINASE LR10-RELATED"/>
    <property type="match status" value="1"/>
</dbReference>
<evidence type="ECO:0000256" key="1">
    <source>
        <dbReference type="ARBA" id="ARBA00004479"/>
    </source>
</evidence>
<dbReference type="eggNOG" id="ENOG502QR7E">
    <property type="taxonomic scope" value="Eukaryota"/>
</dbReference>
<keyword evidence="2 13" id="KW-0723">Serine/threonine-protein kinase</keyword>
<evidence type="ECO:0000256" key="11">
    <source>
        <dbReference type="ARBA" id="ARBA00023180"/>
    </source>
</evidence>
<dbReference type="EMBL" id="KI393807">
    <property type="protein sequence ID" value="ERN07340.1"/>
    <property type="molecule type" value="Genomic_DNA"/>
</dbReference>